<protein>
    <submittedName>
        <fullName evidence="1">Uncharacterized protein</fullName>
    </submittedName>
</protein>
<evidence type="ECO:0000313" key="1">
    <source>
        <dbReference type="EMBL" id="RKP20397.1"/>
    </source>
</evidence>
<reference evidence="2" key="1">
    <citation type="journal article" date="2018" name="Nat. Microbiol.">
        <title>Leveraging single-cell genomics to expand the fungal tree of life.</title>
        <authorList>
            <person name="Ahrendt S.R."/>
            <person name="Quandt C.A."/>
            <person name="Ciobanu D."/>
            <person name="Clum A."/>
            <person name="Salamov A."/>
            <person name="Andreopoulos B."/>
            <person name="Cheng J.F."/>
            <person name="Woyke T."/>
            <person name="Pelin A."/>
            <person name="Henrissat B."/>
            <person name="Reynolds N.K."/>
            <person name="Benny G.L."/>
            <person name="Smith M.E."/>
            <person name="James T.Y."/>
            <person name="Grigoriev I.V."/>
        </authorList>
    </citation>
    <scope>NUCLEOTIDE SEQUENCE [LARGE SCALE GENOMIC DNA]</scope>
    <source>
        <strain evidence="2">CSF55</strain>
    </source>
</reference>
<sequence length="492" mass="57814">MIRYFSFLHQLKRLGTKGQILRRCYVTQNAEVSVRIIEAKKETPKILNYEDEQDIEEEQERQEEDPIYLDWKRRILRAEYNEETKRSIQWYCEKIRELGQKDRMKDIYAIARVIVEQKVYPLTVQFFNLVMHEATKKGQTHKGIKPNATSYACIYDAFSRSPVVEEFVKLRYINGSPEIDEKKKSLVVSVRKYRCKVISLHNKYMEQVQPEITDYYINSLLKFFSRIGDLHLMLQVANIDDFAPTLNPLDTELASKEETGVVPLDRKYIDVVSLTILMQASLNLPEGSFELTEKIMNFSFSVLDKYPPVELLNVYLLACMKEVRKVKKSAKPDNIKKEEIDMYFMKGMNELKKQVWVDVMNEPDLLTHQRVLDLCKESGKFEFAVDYAFYNILSNNMVFMDDILCSTLATVFFQLEDPLSAVELFDLYLKTKISLKNREAIKSESLNVYFEAIEYTKSYDRTLLGVKSYEPLDKFMSAGNIKYYNRLIFSQK</sequence>
<proteinExistence type="predicted"/>
<evidence type="ECO:0000313" key="2">
    <source>
        <dbReference type="Proteomes" id="UP000281549"/>
    </source>
</evidence>
<dbReference type="AlphaFoldDB" id="A0A4P9YL95"/>
<accession>A0A4P9YL95</accession>
<organism evidence="1 2">
    <name type="scientific">Rozella allomycis (strain CSF55)</name>
    <dbReference type="NCBI Taxonomy" id="988480"/>
    <lineage>
        <taxon>Eukaryota</taxon>
        <taxon>Fungi</taxon>
        <taxon>Fungi incertae sedis</taxon>
        <taxon>Cryptomycota</taxon>
        <taxon>Cryptomycota incertae sedis</taxon>
        <taxon>Rozella</taxon>
    </lineage>
</organism>
<dbReference type="Proteomes" id="UP000281549">
    <property type="component" value="Unassembled WGS sequence"/>
</dbReference>
<gene>
    <name evidence="1" type="ORF">ROZALSC1DRAFT_28101</name>
</gene>
<dbReference type="EMBL" id="ML005069">
    <property type="protein sequence ID" value="RKP20397.1"/>
    <property type="molecule type" value="Genomic_DNA"/>
</dbReference>
<name>A0A4P9YL95_ROZAC</name>
<feature type="non-terminal residue" evidence="1">
    <location>
        <position position="492"/>
    </location>
</feature>